<dbReference type="EMBL" id="MFCX01000032">
    <property type="protein sequence ID" value="OGE25099.1"/>
    <property type="molecule type" value="Genomic_DNA"/>
</dbReference>
<keyword evidence="1" id="KW-0812">Transmembrane</keyword>
<accession>A0A1F5J929</accession>
<evidence type="ECO:0000313" key="2">
    <source>
        <dbReference type="EMBL" id="OGE25099.1"/>
    </source>
</evidence>
<evidence type="ECO:0008006" key="4">
    <source>
        <dbReference type="Google" id="ProtNLM"/>
    </source>
</evidence>
<keyword evidence="1" id="KW-0472">Membrane</keyword>
<dbReference type="AlphaFoldDB" id="A0A1F5J929"/>
<comment type="caution">
    <text evidence="2">The sequence shown here is derived from an EMBL/GenBank/DDBJ whole genome shotgun (WGS) entry which is preliminary data.</text>
</comment>
<name>A0A1F5J929_9BACT</name>
<keyword evidence="1" id="KW-1133">Transmembrane helix</keyword>
<gene>
    <name evidence="2" type="ORF">A3C26_02045</name>
</gene>
<evidence type="ECO:0000313" key="3">
    <source>
        <dbReference type="Proteomes" id="UP000177042"/>
    </source>
</evidence>
<reference evidence="2 3" key="1">
    <citation type="journal article" date="2016" name="Nat. Commun.">
        <title>Thousands of microbial genomes shed light on interconnected biogeochemical processes in an aquifer system.</title>
        <authorList>
            <person name="Anantharaman K."/>
            <person name="Brown C.T."/>
            <person name="Hug L.A."/>
            <person name="Sharon I."/>
            <person name="Castelle C.J."/>
            <person name="Probst A.J."/>
            <person name="Thomas B.C."/>
            <person name="Singh A."/>
            <person name="Wilkins M.J."/>
            <person name="Karaoz U."/>
            <person name="Brodie E.L."/>
            <person name="Williams K.H."/>
            <person name="Hubbard S.S."/>
            <person name="Banfield J.F."/>
        </authorList>
    </citation>
    <scope>NUCLEOTIDE SEQUENCE [LARGE SCALE GENOMIC DNA]</scope>
</reference>
<sequence length="132" mass="14483">MVSQISILIAGLLFLGGLYYILNIQYQRGSKPFSKGPVTTPPKTLILDLSHPDEDSLVFQSPILVSGQTSPAKEVLIFTDSKSLVTKSKLNGSFSTTLDLNEGVNKITAVVFDNNGDSKQIQRTLYYSKEKI</sequence>
<evidence type="ECO:0000256" key="1">
    <source>
        <dbReference type="SAM" id="Phobius"/>
    </source>
</evidence>
<dbReference type="Proteomes" id="UP000177042">
    <property type="component" value="Unassembled WGS sequence"/>
</dbReference>
<dbReference type="Gene3D" id="2.60.40.10">
    <property type="entry name" value="Immunoglobulins"/>
    <property type="match status" value="1"/>
</dbReference>
<dbReference type="InterPro" id="IPR013783">
    <property type="entry name" value="Ig-like_fold"/>
</dbReference>
<proteinExistence type="predicted"/>
<feature type="transmembrane region" description="Helical" evidence="1">
    <location>
        <begin position="6"/>
        <end position="22"/>
    </location>
</feature>
<organism evidence="2 3">
    <name type="scientific">Candidatus Daviesbacteria bacterium RIFCSPHIGHO2_02_FULL_39_12</name>
    <dbReference type="NCBI Taxonomy" id="1797770"/>
    <lineage>
        <taxon>Bacteria</taxon>
        <taxon>Candidatus Daviesiibacteriota</taxon>
    </lineage>
</organism>
<protein>
    <recommendedName>
        <fullName evidence="4">Bacterial Ig-like domain-containing protein</fullName>
    </recommendedName>
</protein>